<accession>A0A367ETQ6</accession>
<evidence type="ECO:0000313" key="1">
    <source>
        <dbReference type="EMBL" id="RCG21119.1"/>
    </source>
</evidence>
<evidence type="ECO:0000313" key="2">
    <source>
        <dbReference type="Proteomes" id="UP000253094"/>
    </source>
</evidence>
<gene>
    <name evidence="1" type="ORF">DQ384_36500</name>
</gene>
<dbReference type="RefSeq" id="WP_114033456.1">
    <property type="nucleotide sequence ID" value="NZ_QOIL01000030.1"/>
</dbReference>
<keyword evidence="2" id="KW-1185">Reference proteome</keyword>
<protein>
    <submittedName>
        <fullName evidence="1">Uncharacterized protein</fullName>
    </submittedName>
</protein>
<dbReference type="AlphaFoldDB" id="A0A367ETQ6"/>
<name>A0A367ETQ6_9ACTN</name>
<dbReference type="EMBL" id="QOIL01000030">
    <property type="protein sequence ID" value="RCG21119.1"/>
    <property type="molecule type" value="Genomic_DNA"/>
</dbReference>
<comment type="caution">
    <text evidence="1">The sequence shown here is derived from an EMBL/GenBank/DDBJ whole genome shotgun (WGS) entry which is preliminary data.</text>
</comment>
<sequence length="172" mass="18477">MTATTPDEARVCARAFALMQANGAAEEDVAETRRALEGAVVLRRTFAPALGVTPSALVDELLAWLAANPDLVRDRDTYVKADARVQLCRSLGVPVPEKILERKAGALARLLAATGRGKQQLTESLHWLTVLPYRRLVADFLASADEATLEALLGDGLFAVIDRNAANRASGR</sequence>
<organism evidence="1 2">
    <name type="scientific">Sphaerisporangium album</name>
    <dbReference type="NCBI Taxonomy" id="509200"/>
    <lineage>
        <taxon>Bacteria</taxon>
        <taxon>Bacillati</taxon>
        <taxon>Actinomycetota</taxon>
        <taxon>Actinomycetes</taxon>
        <taxon>Streptosporangiales</taxon>
        <taxon>Streptosporangiaceae</taxon>
        <taxon>Sphaerisporangium</taxon>
    </lineage>
</organism>
<reference evidence="1 2" key="1">
    <citation type="submission" date="2018-06" db="EMBL/GenBank/DDBJ databases">
        <title>Sphaerisporangium craniellae sp. nov., isolated from a marine sponge in the South China Sea.</title>
        <authorList>
            <person name="Li L."/>
        </authorList>
    </citation>
    <scope>NUCLEOTIDE SEQUENCE [LARGE SCALE GENOMIC DNA]</scope>
    <source>
        <strain evidence="1 2">CCTCC AA 208026</strain>
    </source>
</reference>
<dbReference type="Proteomes" id="UP000253094">
    <property type="component" value="Unassembled WGS sequence"/>
</dbReference>
<proteinExistence type="predicted"/>